<dbReference type="HOGENOM" id="CLU_090690_1_0_1"/>
<dbReference type="InParanoid" id="A3LX07"/>
<evidence type="ECO:0000256" key="5">
    <source>
        <dbReference type="ARBA" id="ARBA00023306"/>
    </source>
</evidence>
<proteinExistence type="inferred from homology"/>
<evidence type="ECO:0000256" key="3">
    <source>
        <dbReference type="ARBA" id="ARBA00023125"/>
    </source>
</evidence>
<organism evidence="7 8">
    <name type="scientific">Scheffersomyces stipitis (strain ATCC 58785 / CBS 6054 / NBRC 10063 / NRRL Y-11545)</name>
    <name type="common">Yeast</name>
    <name type="synonym">Pichia stipitis</name>
    <dbReference type="NCBI Taxonomy" id="322104"/>
    <lineage>
        <taxon>Eukaryota</taxon>
        <taxon>Fungi</taxon>
        <taxon>Dikarya</taxon>
        <taxon>Ascomycota</taxon>
        <taxon>Saccharomycotina</taxon>
        <taxon>Pichiomycetes</taxon>
        <taxon>Debaryomycetaceae</taxon>
        <taxon>Scheffersomyces</taxon>
    </lineage>
</organism>
<keyword evidence="4" id="KW-0539">Nucleus</keyword>
<protein>
    <recommendedName>
        <fullName evidence="9">Chromosome transmission fidelity protein 8</fullName>
    </recommendedName>
</protein>
<dbReference type="GO" id="GO:0003677">
    <property type="term" value="F:DNA binding"/>
    <property type="evidence" value="ECO:0007669"/>
    <property type="project" value="UniProtKB-KW"/>
</dbReference>
<dbReference type="OrthoDB" id="121932at2759"/>
<dbReference type="Proteomes" id="UP000002258">
    <property type="component" value="Chromosome 6"/>
</dbReference>
<dbReference type="AlphaFoldDB" id="A3LX07"/>
<dbReference type="GO" id="GO:0006260">
    <property type="term" value="P:DNA replication"/>
    <property type="evidence" value="ECO:0007669"/>
    <property type="project" value="UniProtKB-KW"/>
</dbReference>
<dbReference type="KEGG" id="pic:PICST_62274"/>
<comment type="subcellular location">
    <subcellularLocation>
        <location evidence="1">Nucleus</location>
    </subcellularLocation>
</comment>
<dbReference type="eggNOG" id="KOG4487">
    <property type="taxonomic scope" value="Eukaryota"/>
</dbReference>
<keyword evidence="2" id="KW-0235">DNA replication</keyword>
<dbReference type="FunCoup" id="A3LX07">
    <property type="interactions" value="57"/>
</dbReference>
<dbReference type="GeneID" id="4839910"/>
<accession>A3LX07</accession>
<dbReference type="GO" id="GO:0031390">
    <property type="term" value="C:Ctf18 RFC-like complex"/>
    <property type="evidence" value="ECO:0007669"/>
    <property type="project" value="InterPro"/>
</dbReference>
<dbReference type="EMBL" id="CP000500">
    <property type="protein sequence ID" value="ABN67722.2"/>
    <property type="molecule type" value="Genomic_DNA"/>
</dbReference>
<evidence type="ECO:0008006" key="9">
    <source>
        <dbReference type="Google" id="ProtNLM"/>
    </source>
</evidence>
<name>A3LX07_PICST</name>
<evidence type="ECO:0000256" key="4">
    <source>
        <dbReference type="ARBA" id="ARBA00023242"/>
    </source>
</evidence>
<keyword evidence="8" id="KW-1185">Reference proteome</keyword>
<comment type="similarity">
    <text evidence="6">Belongs to the CTF8 family.</text>
</comment>
<dbReference type="OMA" id="QRPLPIM"/>
<evidence type="ECO:0000313" key="7">
    <source>
        <dbReference type="EMBL" id="ABN67722.2"/>
    </source>
</evidence>
<gene>
    <name evidence="7" type="ORF">PICST_62274</name>
</gene>
<dbReference type="Pfam" id="PF09696">
    <property type="entry name" value="Ctf8"/>
    <property type="match status" value="1"/>
</dbReference>
<dbReference type="STRING" id="322104.A3LX07"/>
<evidence type="ECO:0000313" key="8">
    <source>
        <dbReference type="Proteomes" id="UP000002258"/>
    </source>
</evidence>
<evidence type="ECO:0000256" key="6">
    <source>
        <dbReference type="ARBA" id="ARBA00038447"/>
    </source>
</evidence>
<dbReference type="InterPro" id="IPR018607">
    <property type="entry name" value="Ctf8"/>
</dbReference>
<evidence type="ECO:0000256" key="1">
    <source>
        <dbReference type="ARBA" id="ARBA00004123"/>
    </source>
</evidence>
<sequence>MPSAIVDLSGVRSIANSERSSVNTPDDVISTPFGLSLIEIQGELNLPHEAPINVQKNDTNAEYIRNFVTVDEIKHAVNFGQLQLDEKDPSKVTLFIGKSQRLLGSIVELDLPLGVMKIPLNQDTSPENGNEKQKEDIQIVDIVRKKMIFKQRPLPIMQ</sequence>
<reference evidence="7 8" key="1">
    <citation type="journal article" date="2007" name="Nat. Biotechnol.">
        <title>Genome sequence of the lignocellulose-bioconverting and xylose-fermenting yeast Pichia stipitis.</title>
        <authorList>
            <person name="Jeffries T.W."/>
            <person name="Grigoriev I.V."/>
            <person name="Grimwood J."/>
            <person name="Laplaza J.M."/>
            <person name="Aerts A."/>
            <person name="Salamov A."/>
            <person name="Schmutz J."/>
            <person name="Lindquist E."/>
            <person name="Dehal P."/>
            <person name="Shapiro H."/>
            <person name="Jin Y.S."/>
            <person name="Passoth V."/>
            <person name="Richardson P.M."/>
        </authorList>
    </citation>
    <scope>NUCLEOTIDE SEQUENCE [LARGE SCALE GENOMIC DNA]</scope>
    <source>
        <strain evidence="8">ATCC 58785 / CBS 6054 / NBRC 10063 / NRRL Y-11545</strain>
    </source>
</reference>
<keyword evidence="5" id="KW-0131">Cell cycle</keyword>
<evidence type="ECO:0000256" key="2">
    <source>
        <dbReference type="ARBA" id="ARBA00022705"/>
    </source>
</evidence>
<dbReference type="PANTHER" id="PTHR28605">
    <property type="entry name" value="CTF8, CHROMOSOME TRANSMISSION FIDELITY FACTOR 8 HOMOLOG (S. CEREVISIAE)"/>
    <property type="match status" value="1"/>
</dbReference>
<dbReference type="RefSeq" id="XP_001385751.2">
    <property type="nucleotide sequence ID" value="XM_001385714.1"/>
</dbReference>
<keyword evidence="3" id="KW-0238">DNA-binding</keyword>
<dbReference type="PANTHER" id="PTHR28605:SF1">
    <property type="entry name" value="CHROMOSOME TRANSMISSION FIDELITY FACTOR 8"/>
    <property type="match status" value="1"/>
</dbReference>
<dbReference type="GO" id="GO:0007064">
    <property type="term" value="P:mitotic sister chromatid cohesion"/>
    <property type="evidence" value="ECO:0007669"/>
    <property type="project" value="InterPro"/>
</dbReference>